<dbReference type="Pfam" id="PF13853">
    <property type="entry name" value="7tm_4"/>
    <property type="match status" value="1"/>
</dbReference>
<dbReference type="CDD" id="cd15947">
    <property type="entry name" value="7tmA_OR2B-like"/>
    <property type="match status" value="1"/>
</dbReference>
<evidence type="ECO:0000256" key="10">
    <source>
        <dbReference type="RuleBase" id="RU363047"/>
    </source>
</evidence>
<protein>
    <recommendedName>
        <fullName evidence="10">Olfactory receptor</fullName>
    </recommendedName>
</protein>
<feature type="transmembrane region" description="Helical" evidence="10">
    <location>
        <begin position="26"/>
        <end position="49"/>
    </location>
</feature>
<dbReference type="Proteomes" id="UP000694863">
    <property type="component" value="Unplaced"/>
</dbReference>
<evidence type="ECO:0000256" key="3">
    <source>
        <dbReference type="ARBA" id="ARBA00022606"/>
    </source>
</evidence>
<keyword evidence="3 10" id="KW-0716">Sensory transduction</keyword>
<evidence type="ECO:0000313" key="13">
    <source>
        <dbReference type="RefSeq" id="XP_004697315.2"/>
    </source>
</evidence>
<feature type="transmembrane region" description="Helical" evidence="10">
    <location>
        <begin position="238"/>
        <end position="261"/>
    </location>
</feature>
<evidence type="ECO:0000313" key="12">
    <source>
        <dbReference type="Proteomes" id="UP000694863"/>
    </source>
</evidence>
<dbReference type="PRINTS" id="PR00237">
    <property type="entry name" value="GPCRRHODOPSN"/>
</dbReference>
<dbReference type="GeneID" id="101651610"/>
<name>A0ABM0ID18_ECHTE</name>
<dbReference type="InterPro" id="IPR000725">
    <property type="entry name" value="Olfact_rcpt"/>
</dbReference>
<evidence type="ECO:0000256" key="5">
    <source>
        <dbReference type="ARBA" id="ARBA00022725"/>
    </source>
</evidence>
<feature type="transmembrane region" description="Helical" evidence="10">
    <location>
        <begin position="273"/>
        <end position="293"/>
    </location>
</feature>
<keyword evidence="9" id="KW-0675">Receptor</keyword>
<dbReference type="InterPro" id="IPR017452">
    <property type="entry name" value="GPCR_Rhodpsn_7TM"/>
</dbReference>
<dbReference type="SUPFAM" id="SSF81321">
    <property type="entry name" value="Family A G protein-coupled receptor-like"/>
    <property type="match status" value="1"/>
</dbReference>
<keyword evidence="8 9" id="KW-0807">Transducer</keyword>
<proteinExistence type="inferred from homology"/>
<evidence type="ECO:0000256" key="6">
    <source>
        <dbReference type="ARBA" id="ARBA00022989"/>
    </source>
</evidence>
<comment type="similarity">
    <text evidence="9">Belongs to the G-protein coupled receptor 1 family.</text>
</comment>
<keyword evidence="4 9" id="KW-0812">Transmembrane</keyword>
<evidence type="ECO:0000256" key="9">
    <source>
        <dbReference type="RuleBase" id="RU000688"/>
    </source>
</evidence>
<feature type="transmembrane region" description="Helical" evidence="10">
    <location>
        <begin position="61"/>
        <end position="82"/>
    </location>
</feature>
<dbReference type="Gene3D" id="1.20.1070.10">
    <property type="entry name" value="Rhodopsin 7-helix transmembrane proteins"/>
    <property type="match status" value="1"/>
</dbReference>
<keyword evidence="7 10" id="KW-0472">Membrane</keyword>
<evidence type="ECO:0000256" key="7">
    <source>
        <dbReference type="ARBA" id="ARBA00023136"/>
    </source>
</evidence>
<evidence type="ECO:0000256" key="4">
    <source>
        <dbReference type="ARBA" id="ARBA00022692"/>
    </source>
</evidence>
<keyword evidence="6 10" id="KW-1133">Transmembrane helix</keyword>
<dbReference type="PANTHER" id="PTHR26453">
    <property type="entry name" value="OLFACTORY RECEPTOR"/>
    <property type="match status" value="1"/>
</dbReference>
<evidence type="ECO:0000256" key="2">
    <source>
        <dbReference type="ARBA" id="ARBA00022475"/>
    </source>
</evidence>
<dbReference type="InterPro" id="IPR000276">
    <property type="entry name" value="GPCR_Rhodpsn"/>
</dbReference>
<gene>
    <name evidence="13" type="primary">LOC101651610</name>
</gene>
<feature type="transmembrane region" description="Helical" evidence="10">
    <location>
        <begin position="201"/>
        <end position="226"/>
    </location>
</feature>
<keyword evidence="9" id="KW-0297">G-protein coupled receptor</keyword>
<organism evidence="12 13">
    <name type="scientific">Echinops telfairi</name>
    <name type="common">Lesser hedgehog tenrec</name>
    <dbReference type="NCBI Taxonomy" id="9371"/>
    <lineage>
        <taxon>Eukaryota</taxon>
        <taxon>Metazoa</taxon>
        <taxon>Chordata</taxon>
        <taxon>Craniata</taxon>
        <taxon>Vertebrata</taxon>
        <taxon>Euteleostomi</taxon>
        <taxon>Mammalia</taxon>
        <taxon>Eutheria</taxon>
        <taxon>Afrotheria</taxon>
        <taxon>Tenrecidae</taxon>
        <taxon>Tenrecinae</taxon>
        <taxon>Echinops</taxon>
    </lineage>
</organism>
<feature type="transmembrane region" description="Helical" evidence="10">
    <location>
        <begin position="102"/>
        <end position="121"/>
    </location>
</feature>
<keyword evidence="2 10" id="KW-1003">Cell membrane</keyword>
<evidence type="ECO:0000256" key="1">
    <source>
        <dbReference type="ARBA" id="ARBA00004651"/>
    </source>
</evidence>
<dbReference type="PROSITE" id="PS00237">
    <property type="entry name" value="G_PROTEIN_RECEP_F1_1"/>
    <property type="match status" value="1"/>
</dbReference>
<dbReference type="PROSITE" id="PS50262">
    <property type="entry name" value="G_PROTEIN_RECEP_F1_2"/>
    <property type="match status" value="1"/>
</dbReference>
<feature type="transmembrane region" description="Helical" evidence="10">
    <location>
        <begin position="141"/>
        <end position="165"/>
    </location>
</feature>
<sequence length="309" mass="34406">MKIKKNSGTLDGFFLLGFSGHPLLEMTLFVIIVIFYLLTLLGNMTIIILACLDSRLHTPMYFFLSHLSFMDLCYTTSTVPQLLFNLRGPEKKITYGGCVGQLYVALSMGSTECILLAVMAVDRYAAVCRPLHYAIIMHPRFCLQLVAMTWLTGLVSSLVQTVLIIQVPLCGRNIIDHVFCEVPVLLKLSCVDTTANQMELFLVSAVLLLVPLSLILISYGFIAQAVCKIRASEGRQKALGTCSSHLVVVFLFYGTAIAMYLKPHSTTSQDQDKFMALFYGVVTPTLNPFIYTLRNKDMKGALRKMMGKE</sequence>
<keyword evidence="12" id="KW-1185">Reference proteome</keyword>
<keyword evidence="5 10" id="KW-0552">Olfaction</keyword>
<accession>A0ABM0ID18</accession>
<evidence type="ECO:0000256" key="8">
    <source>
        <dbReference type="ARBA" id="ARBA00023224"/>
    </source>
</evidence>
<comment type="subcellular location">
    <subcellularLocation>
        <location evidence="1 10">Cell membrane</location>
        <topology evidence="1 10">Multi-pass membrane protein</topology>
    </subcellularLocation>
</comment>
<reference evidence="13" key="1">
    <citation type="submission" date="2025-08" db="UniProtKB">
        <authorList>
            <consortium name="RefSeq"/>
        </authorList>
    </citation>
    <scope>IDENTIFICATION</scope>
</reference>
<dbReference type="PRINTS" id="PR00245">
    <property type="entry name" value="OLFACTORYR"/>
</dbReference>
<dbReference type="RefSeq" id="XP_004697315.2">
    <property type="nucleotide sequence ID" value="XM_004697258.2"/>
</dbReference>
<evidence type="ECO:0000259" key="11">
    <source>
        <dbReference type="PROSITE" id="PS50262"/>
    </source>
</evidence>
<feature type="domain" description="G-protein coupled receptors family 1 profile" evidence="11">
    <location>
        <begin position="42"/>
        <end position="291"/>
    </location>
</feature>